<accession>A0A7W7N600</accession>
<dbReference type="EMBL" id="JACHKY010000007">
    <property type="protein sequence ID" value="MBB4799757.1"/>
    <property type="molecule type" value="Genomic_DNA"/>
</dbReference>
<dbReference type="RefSeq" id="WP_184273614.1">
    <property type="nucleotide sequence ID" value="NZ_JACHLM010000007.1"/>
</dbReference>
<feature type="region of interest" description="Disordered" evidence="1">
    <location>
        <begin position="32"/>
        <end position="58"/>
    </location>
</feature>
<protein>
    <submittedName>
        <fullName evidence="2">NhaP-type Na+/H+ or K+/H+ antiporter</fullName>
    </submittedName>
</protein>
<gene>
    <name evidence="2" type="ORF">HNP32_003517</name>
</gene>
<proteinExistence type="predicted"/>
<sequence length="58" mass="6126">MKDLLVVATYIVVLFSVIAQAGTIAGVVRRVSSNRSRSDAGAKEAGAPEPPLAEPFIW</sequence>
<evidence type="ECO:0000256" key="1">
    <source>
        <dbReference type="SAM" id="MobiDB-lite"/>
    </source>
</evidence>
<feature type="compositionally biased region" description="Pro residues" evidence="1">
    <location>
        <begin position="48"/>
        <end position="58"/>
    </location>
</feature>
<evidence type="ECO:0000313" key="2">
    <source>
        <dbReference type="EMBL" id="MBB4799757.1"/>
    </source>
</evidence>
<reference evidence="2 3" key="1">
    <citation type="submission" date="2020-08" db="EMBL/GenBank/DDBJ databases">
        <title>Functional genomics of gut bacteria from endangered species of beetles.</title>
        <authorList>
            <person name="Carlos-Shanley C."/>
        </authorList>
    </citation>
    <scope>NUCLEOTIDE SEQUENCE [LARGE SCALE GENOMIC DNA]</scope>
    <source>
        <strain evidence="2 3">S00123</strain>
    </source>
</reference>
<evidence type="ECO:0000313" key="3">
    <source>
        <dbReference type="Proteomes" id="UP000539957"/>
    </source>
</evidence>
<keyword evidence="3" id="KW-1185">Reference proteome</keyword>
<dbReference type="Proteomes" id="UP000539957">
    <property type="component" value="Unassembled WGS sequence"/>
</dbReference>
<organism evidence="2 3">
    <name type="scientific">Brevundimonas bullata</name>
    <dbReference type="NCBI Taxonomy" id="13160"/>
    <lineage>
        <taxon>Bacteria</taxon>
        <taxon>Pseudomonadati</taxon>
        <taxon>Pseudomonadota</taxon>
        <taxon>Alphaproteobacteria</taxon>
        <taxon>Caulobacterales</taxon>
        <taxon>Caulobacteraceae</taxon>
        <taxon>Brevundimonas</taxon>
    </lineage>
</organism>
<name>A0A7W7N600_9CAUL</name>
<dbReference type="AlphaFoldDB" id="A0A7W7N600"/>
<comment type="caution">
    <text evidence="2">The sequence shown here is derived from an EMBL/GenBank/DDBJ whole genome shotgun (WGS) entry which is preliminary data.</text>
</comment>